<dbReference type="Gramene" id="GBG91100">
    <property type="protein sequence ID" value="GBG91100"/>
    <property type="gene ID" value="CBR_g51903"/>
</dbReference>
<organism evidence="1 2">
    <name type="scientific">Chara braunii</name>
    <name type="common">Braun's stonewort</name>
    <dbReference type="NCBI Taxonomy" id="69332"/>
    <lineage>
        <taxon>Eukaryota</taxon>
        <taxon>Viridiplantae</taxon>
        <taxon>Streptophyta</taxon>
        <taxon>Charophyceae</taxon>
        <taxon>Charales</taxon>
        <taxon>Characeae</taxon>
        <taxon>Chara</taxon>
    </lineage>
</organism>
<evidence type="ECO:0000313" key="1">
    <source>
        <dbReference type="EMBL" id="GBG91100.1"/>
    </source>
</evidence>
<dbReference type="AlphaFoldDB" id="A0A388M973"/>
<keyword evidence="2" id="KW-1185">Reference proteome</keyword>
<accession>A0A388M973</accession>
<gene>
    <name evidence="1" type="ORF">CBR_g51903</name>
</gene>
<reference evidence="1 2" key="1">
    <citation type="journal article" date="2018" name="Cell">
        <title>The Chara Genome: Secondary Complexity and Implications for Plant Terrestrialization.</title>
        <authorList>
            <person name="Nishiyama T."/>
            <person name="Sakayama H."/>
            <person name="Vries J.D."/>
            <person name="Buschmann H."/>
            <person name="Saint-Marcoux D."/>
            <person name="Ullrich K.K."/>
            <person name="Haas F.B."/>
            <person name="Vanderstraeten L."/>
            <person name="Becker D."/>
            <person name="Lang D."/>
            <person name="Vosolsobe S."/>
            <person name="Rombauts S."/>
            <person name="Wilhelmsson P.K.I."/>
            <person name="Janitza P."/>
            <person name="Kern R."/>
            <person name="Heyl A."/>
            <person name="Rumpler F."/>
            <person name="Villalobos L.I.A.C."/>
            <person name="Clay J.M."/>
            <person name="Skokan R."/>
            <person name="Toyoda A."/>
            <person name="Suzuki Y."/>
            <person name="Kagoshima H."/>
            <person name="Schijlen E."/>
            <person name="Tajeshwar N."/>
            <person name="Catarino B."/>
            <person name="Hetherington A.J."/>
            <person name="Saltykova A."/>
            <person name="Bonnot C."/>
            <person name="Breuninger H."/>
            <person name="Symeonidi A."/>
            <person name="Radhakrishnan G.V."/>
            <person name="Van Nieuwerburgh F."/>
            <person name="Deforce D."/>
            <person name="Chang C."/>
            <person name="Karol K.G."/>
            <person name="Hedrich R."/>
            <person name="Ulvskov P."/>
            <person name="Glockner G."/>
            <person name="Delwiche C.F."/>
            <person name="Petrasek J."/>
            <person name="Van de Peer Y."/>
            <person name="Friml J."/>
            <person name="Beilby M."/>
            <person name="Dolan L."/>
            <person name="Kohara Y."/>
            <person name="Sugano S."/>
            <person name="Fujiyama A."/>
            <person name="Delaux P.-M."/>
            <person name="Quint M."/>
            <person name="TheiBen G."/>
            <person name="Hagemann M."/>
            <person name="Harholt J."/>
            <person name="Dunand C."/>
            <person name="Zachgo S."/>
            <person name="Langdale J."/>
            <person name="Maumus F."/>
            <person name="Straeten D.V.D."/>
            <person name="Gould S.B."/>
            <person name="Rensing S.A."/>
        </authorList>
    </citation>
    <scope>NUCLEOTIDE SEQUENCE [LARGE SCALE GENOMIC DNA]</scope>
    <source>
        <strain evidence="1 2">S276</strain>
    </source>
</reference>
<evidence type="ECO:0000313" key="2">
    <source>
        <dbReference type="Proteomes" id="UP000265515"/>
    </source>
</evidence>
<sequence>MLRCLVEIGIGIGIGVEKAIVIGIAIVQTQSLLILGLFELCSGRNCGSDTSSSWWDCGQIHPLKSYLV</sequence>
<comment type="caution">
    <text evidence="1">The sequence shown here is derived from an EMBL/GenBank/DDBJ whole genome shotgun (WGS) entry which is preliminary data.</text>
</comment>
<protein>
    <submittedName>
        <fullName evidence="1">Uncharacterized protein</fullName>
    </submittedName>
</protein>
<dbReference type="EMBL" id="BFEA01000872">
    <property type="protein sequence ID" value="GBG91100.1"/>
    <property type="molecule type" value="Genomic_DNA"/>
</dbReference>
<dbReference type="Proteomes" id="UP000265515">
    <property type="component" value="Unassembled WGS sequence"/>
</dbReference>
<name>A0A388M973_CHABU</name>
<proteinExistence type="predicted"/>